<dbReference type="STRING" id="1379270.GEMMAAP_16605"/>
<dbReference type="EMBL" id="CP011454">
    <property type="protein sequence ID" value="AMW05971.1"/>
    <property type="molecule type" value="Genomic_DNA"/>
</dbReference>
<dbReference type="SUPFAM" id="SSF102198">
    <property type="entry name" value="Putative cyclase"/>
    <property type="match status" value="1"/>
</dbReference>
<gene>
    <name evidence="1" type="ORF">GEMMAAP_16605</name>
</gene>
<proteinExistence type="predicted"/>
<dbReference type="RefSeq" id="WP_026848297.1">
    <property type="nucleotide sequence ID" value="NZ_CP011454.1"/>
</dbReference>
<dbReference type="PANTHER" id="PTHR31118">
    <property type="entry name" value="CYCLASE-LIKE PROTEIN 2"/>
    <property type="match status" value="1"/>
</dbReference>
<dbReference type="AlphaFoldDB" id="A0A143BND7"/>
<protein>
    <submittedName>
        <fullName evidence="1">Cyclase</fullName>
    </submittedName>
</protein>
<dbReference type="GO" id="GO:0019441">
    <property type="term" value="P:L-tryptophan catabolic process to kynurenine"/>
    <property type="evidence" value="ECO:0007669"/>
    <property type="project" value="InterPro"/>
</dbReference>
<dbReference type="GO" id="GO:0004061">
    <property type="term" value="F:arylformamidase activity"/>
    <property type="evidence" value="ECO:0007669"/>
    <property type="project" value="InterPro"/>
</dbReference>
<dbReference type="Proteomes" id="UP000076404">
    <property type="component" value="Chromosome"/>
</dbReference>
<dbReference type="KEGG" id="gph:GEMMAAP_16605"/>
<keyword evidence="2" id="KW-1185">Reference proteome</keyword>
<dbReference type="eggNOG" id="COG1878">
    <property type="taxonomic scope" value="Bacteria"/>
</dbReference>
<evidence type="ECO:0000313" key="1">
    <source>
        <dbReference type="EMBL" id="AMW05971.1"/>
    </source>
</evidence>
<dbReference type="OrthoDB" id="9796085at2"/>
<sequence length="219" mass="24000">MSHYVDLSHHIESGKVYYKGLPAPVICDYLSREASRALYADGTEFHIGRVELITNTGTYIDCPFHRYADGKDTASMALERFVDQPALVVDATARTGRAIGAELFAGLAVRGKAVLVHTGWSAHWQTDQYFEGHPYLTEQAACWLRDAGAVLVGIDSMNIDNTDGTTRPVHSVLLREEILIAEHLTNLSVLPREGFTFTAVPPKLVGVGTFPVRAFAKIG</sequence>
<organism evidence="1 2">
    <name type="scientific">Gemmatimonas phototrophica</name>
    <dbReference type="NCBI Taxonomy" id="1379270"/>
    <lineage>
        <taxon>Bacteria</taxon>
        <taxon>Pseudomonadati</taxon>
        <taxon>Gemmatimonadota</taxon>
        <taxon>Gemmatimonadia</taxon>
        <taxon>Gemmatimonadales</taxon>
        <taxon>Gemmatimonadaceae</taxon>
        <taxon>Gemmatimonas</taxon>
    </lineage>
</organism>
<dbReference type="PANTHER" id="PTHR31118:SF32">
    <property type="entry name" value="KYNURENINE FORMAMIDASE"/>
    <property type="match status" value="1"/>
</dbReference>
<reference evidence="1 2" key="2">
    <citation type="journal article" date="2016" name="Environ. Microbiol. Rep.">
        <title>Metagenomic evidence for the presence of phototrophic Gemmatimonadetes bacteria in diverse environments.</title>
        <authorList>
            <person name="Zeng Y."/>
            <person name="Baumbach J."/>
            <person name="Barbosa E.G."/>
            <person name="Azevedo V."/>
            <person name="Zhang C."/>
            <person name="Koblizek M."/>
        </authorList>
    </citation>
    <scope>NUCLEOTIDE SEQUENCE [LARGE SCALE GENOMIC DNA]</scope>
    <source>
        <strain evidence="1 2">AP64</strain>
    </source>
</reference>
<dbReference type="Pfam" id="PF04199">
    <property type="entry name" value="Cyclase"/>
    <property type="match status" value="1"/>
</dbReference>
<dbReference type="Gene3D" id="3.50.30.50">
    <property type="entry name" value="Putative cyclase"/>
    <property type="match status" value="1"/>
</dbReference>
<reference evidence="1 2" key="1">
    <citation type="journal article" date="2014" name="Proc. Natl. Acad. Sci. U.S.A.">
        <title>Functional type 2 photosynthetic reaction centers found in the rare bacterial phylum Gemmatimonadetes.</title>
        <authorList>
            <person name="Zeng Y."/>
            <person name="Feng F."/>
            <person name="Medova H."/>
            <person name="Dean J."/>
            <person name="Koblizek M."/>
        </authorList>
    </citation>
    <scope>NUCLEOTIDE SEQUENCE [LARGE SCALE GENOMIC DNA]</scope>
    <source>
        <strain evidence="1 2">AP64</strain>
    </source>
</reference>
<dbReference type="InterPro" id="IPR037175">
    <property type="entry name" value="KFase_sf"/>
</dbReference>
<name>A0A143BND7_9BACT</name>
<evidence type="ECO:0000313" key="2">
    <source>
        <dbReference type="Proteomes" id="UP000076404"/>
    </source>
</evidence>
<dbReference type="InterPro" id="IPR007325">
    <property type="entry name" value="KFase/CYL"/>
</dbReference>
<accession>A0A143BND7</accession>